<dbReference type="PANTHER" id="PTHR32248">
    <property type="entry name" value="RNA POLYMERASE SIGMA-54 FACTOR"/>
    <property type="match status" value="1"/>
</dbReference>
<evidence type="ECO:0000256" key="6">
    <source>
        <dbReference type="ARBA" id="ARBA00023082"/>
    </source>
</evidence>
<dbReference type="NCBIfam" id="TIGR02395">
    <property type="entry name" value="rpoN_sigma"/>
    <property type="match status" value="1"/>
</dbReference>
<feature type="domain" description="RNA polymerase sigma factor 54 DNA-binding" evidence="11">
    <location>
        <begin position="289"/>
        <end position="449"/>
    </location>
</feature>
<keyword evidence="8 9" id="KW-0804">Transcription</keyword>
<dbReference type="PANTHER" id="PTHR32248:SF4">
    <property type="entry name" value="RNA POLYMERASE SIGMA-54 FACTOR"/>
    <property type="match status" value="1"/>
</dbReference>
<comment type="caution">
    <text evidence="13">The sequence shown here is derived from an EMBL/GenBank/DDBJ whole genome shotgun (WGS) entry which is preliminary data.</text>
</comment>
<keyword evidence="2 9" id="KW-0240">DNA-directed RNA polymerase</keyword>
<evidence type="ECO:0000259" key="11">
    <source>
        <dbReference type="Pfam" id="PF04552"/>
    </source>
</evidence>
<evidence type="ECO:0000313" key="13">
    <source>
        <dbReference type="EMBL" id="MEA0970897.1"/>
    </source>
</evidence>
<keyword evidence="7 9" id="KW-0238">DNA-binding</keyword>
<evidence type="ECO:0000256" key="7">
    <source>
        <dbReference type="ARBA" id="ARBA00023125"/>
    </source>
</evidence>
<evidence type="ECO:0000256" key="8">
    <source>
        <dbReference type="ARBA" id="ARBA00023163"/>
    </source>
</evidence>
<feature type="compositionally biased region" description="Low complexity" evidence="10">
    <location>
        <begin position="73"/>
        <end position="85"/>
    </location>
</feature>
<dbReference type="Gene3D" id="1.10.10.60">
    <property type="entry name" value="Homeodomain-like"/>
    <property type="match status" value="1"/>
</dbReference>
<dbReference type="InterPro" id="IPR000394">
    <property type="entry name" value="RNA_pol_sigma_54"/>
</dbReference>
<feature type="region of interest" description="Disordered" evidence="10">
    <location>
        <begin position="62"/>
        <end position="85"/>
    </location>
</feature>
<dbReference type="PROSITE" id="PS50044">
    <property type="entry name" value="SIGMA54_3"/>
    <property type="match status" value="1"/>
</dbReference>
<evidence type="ECO:0000259" key="12">
    <source>
        <dbReference type="Pfam" id="PF04963"/>
    </source>
</evidence>
<dbReference type="Pfam" id="PF04552">
    <property type="entry name" value="Sigma54_DBD"/>
    <property type="match status" value="1"/>
</dbReference>
<dbReference type="Pfam" id="PF04963">
    <property type="entry name" value="Sigma54_CBD"/>
    <property type="match status" value="1"/>
</dbReference>
<dbReference type="PIRSF" id="PIRSF000774">
    <property type="entry name" value="RpoN"/>
    <property type="match status" value="1"/>
</dbReference>
<accession>A0ABU5NCM0</accession>
<keyword evidence="3 9" id="KW-0808">Transferase</keyword>
<keyword evidence="4 9" id="KW-0548">Nucleotidyltransferase</keyword>
<keyword evidence="5 9" id="KW-0805">Transcription regulation</keyword>
<name>A0ABU5NCM0_9RICK</name>
<dbReference type="PRINTS" id="PR00045">
    <property type="entry name" value="SIGMA54FCT"/>
</dbReference>
<dbReference type="InterPro" id="IPR007634">
    <property type="entry name" value="RNA_pol_sigma_54_DNA-bd"/>
</dbReference>
<reference evidence="13 14" key="1">
    <citation type="submission" date="2023-03" db="EMBL/GenBank/DDBJ databases">
        <title>Host association and intracellularity evolved multiple times independently in the Rickettsiales.</title>
        <authorList>
            <person name="Castelli M."/>
            <person name="Nardi T."/>
            <person name="Gammuto L."/>
            <person name="Bellinzona G."/>
            <person name="Sabaneyeva E."/>
            <person name="Potekhin A."/>
            <person name="Serra V."/>
            <person name="Petroni G."/>
            <person name="Sassera D."/>
        </authorList>
    </citation>
    <scope>NUCLEOTIDE SEQUENCE [LARGE SCALE GENOMIC DNA]</scope>
    <source>
        <strain evidence="13 14">Sr 2-6</strain>
    </source>
</reference>
<comment type="similarity">
    <text evidence="1 9">Belongs to the sigma-54 factor family.</text>
</comment>
<evidence type="ECO:0000256" key="2">
    <source>
        <dbReference type="ARBA" id="ARBA00022478"/>
    </source>
</evidence>
<evidence type="ECO:0000256" key="9">
    <source>
        <dbReference type="PIRNR" id="PIRNR000774"/>
    </source>
</evidence>
<sequence length="457" mass="51186">MPKQIQTFQQRQTLTMTTTMHQSISILQMSNLELTEFAAQELGKNPFIEDGNITIEGHKKNQNKDKSLQPYQSNHSSSGSSYSSQDFLSNIASEKSLKEHVTEQINLSFDDPKEKLIAYFLLDSLHGSGYLGITVPEAATILKCEEKLVLSVLHELQTFDPPGIFARDLRECLLIQLKDQDNIDHSLLTMVKNIDLIASGNLKKLSKLCDVNIGNIGNMIKQIKLLNPKPANGFYIEQTSYKIPDVILTFDERGLAKLETNSESMPKLRVNNDYYAIVKDSISNKEEKEFARAEIEAANTIVKSIEQRSNTILRVAGSIVEEQIDFFTRGVMYLKPMTLNNIASLTGFNESTISRSTANKYISTPSGIYELKYFFSSSLGTMRTSGDNISSTKAKEIIKQLIMSEDSDHILSDDDISNELSKFNISIARRTVAKYREAIGIPTSSTRKKTRSMSGGE</sequence>
<evidence type="ECO:0000256" key="4">
    <source>
        <dbReference type="ARBA" id="ARBA00022695"/>
    </source>
</evidence>
<keyword evidence="6 9" id="KW-0731">Sigma factor</keyword>
<organism evidence="13 14">
    <name type="scientific">Candidatus Megaera venefica</name>
    <dbReference type="NCBI Taxonomy" id="2055910"/>
    <lineage>
        <taxon>Bacteria</taxon>
        <taxon>Pseudomonadati</taxon>
        <taxon>Pseudomonadota</taxon>
        <taxon>Alphaproteobacteria</taxon>
        <taxon>Rickettsiales</taxon>
        <taxon>Rickettsiaceae</taxon>
        <taxon>Candidatus Megaera</taxon>
    </lineage>
</organism>
<evidence type="ECO:0000256" key="1">
    <source>
        <dbReference type="ARBA" id="ARBA00008798"/>
    </source>
</evidence>
<protein>
    <recommendedName>
        <fullName evidence="9">RNA polymerase sigma-54 factor</fullName>
    </recommendedName>
</protein>
<keyword evidence="14" id="KW-1185">Reference proteome</keyword>
<dbReference type="Gene3D" id="1.10.10.1330">
    <property type="entry name" value="RNA polymerase sigma-54 factor, core-binding domain"/>
    <property type="match status" value="1"/>
</dbReference>
<dbReference type="PROSITE" id="PS00718">
    <property type="entry name" value="SIGMA54_2"/>
    <property type="match status" value="1"/>
</dbReference>
<dbReference type="InterPro" id="IPR038709">
    <property type="entry name" value="RpoN_core-bd_sf"/>
</dbReference>
<evidence type="ECO:0000256" key="5">
    <source>
        <dbReference type="ARBA" id="ARBA00023015"/>
    </source>
</evidence>
<dbReference type="Pfam" id="PF00309">
    <property type="entry name" value="Sigma54_AID"/>
    <property type="match status" value="1"/>
</dbReference>
<gene>
    <name evidence="13" type="ORF">Megvenef_00866</name>
</gene>
<comment type="function">
    <text evidence="9">Sigma factors are initiation factors that promote the attachment of RNA polymerase to specific initiation sites and are then released.</text>
</comment>
<proteinExistence type="inferred from homology"/>
<evidence type="ECO:0000256" key="10">
    <source>
        <dbReference type="SAM" id="MobiDB-lite"/>
    </source>
</evidence>
<dbReference type="InterPro" id="IPR007046">
    <property type="entry name" value="RNA_pol_sigma_54_core-bd"/>
</dbReference>
<evidence type="ECO:0000313" key="14">
    <source>
        <dbReference type="Proteomes" id="UP001291687"/>
    </source>
</evidence>
<evidence type="ECO:0000256" key="3">
    <source>
        <dbReference type="ARBA" id="ARBA00022679"/>
    </source>
</evidence>
<dbReference type="RefSeq" id="WP_322776796.1">
    <property type="nucleotide sequence ID" value="NZ_JARJFB010000058.1"/>
</dbReference>
<dbReference type="EMBL" id="JARJFB010000058">
    <property type="protein sequence ID" value="MEA0970897.1"/>
    <property type="molecule type" value="Genomic_DNA"/>
</dbReference>
<dbReference type="Proteomes" id="UP001291687">
    <property type="component" value="Unassembled WGS sequence"/>
</dbReference>
<feature type="domain" description="RNA polymerase sigma factor 54 core-binding" evidence="12">
    <location>
        <begin position="89"/>
        <end position="274"/>
    </location>
</feature>